<keyword evidence="2" id="KW-1185">Reference proteome</keyword>
<reference evidence="1 2" key="1">
    <citation type="submission" date="2022-05" db="EMBL/GenBank/DDBJ databases">
        <authorList>
            <person name="Friedrich I."/>
            <person name="Poehlein A."/>
            <person name="Schneider D."/>
            <person name="Hertel R."/>
            <person name="Daniel R."/>
        </authorList>
    </citation>
    <scope>NUCLEOTIDE SEQUENCE [LARGE SCALE GENOMIC DNA]</scope>
</reference>
<evidence type="ECO:0000313" key="1">
    <source>
        <dbReference type="EMBL" id="USN14657.1"/>
    </source>
</evidence>
<dbReference type="EMBL" id="ON529855">
    <property type="protein sequence ID" value="USN14657.1"/>
    <property type="molecule type" value="Genomic_DNA"/>
</dbReference>
<proteinExistence type="predicted"/>
<organism evidence="1 2">
    <name type="scientific">Brevundimonas phage vB_BpoS-Domovoi</name>
    <dbReference type="NCBI Taxonomy" id="2948598"/>
    <lineage>
        <taxon>Viruses</taxon>
        <taxon>Duplodnaviria</taxon>
        <taxon>Heunggongvirae</taxon>
        <taxon>Uroviricota</taxon>
        <taxon>Caudoviricetes</taxon>
        <taxon>Jeanschmidtviridae</taxon>
        <taxon>Marchewkavirus</taxon>
        <taxon>Marchewkavirus domovoi</taxon>
    </lineage>
</organism>
<sequence>MEFLTRKVPHKIGRTPLPDVMAAAAGMLDEFAERDNLIDAPVVAGQIRALMLALQDGKPWEPEAEETLVDRLDLHYRDRAGGEEAAKTLTRLCVINPDESITIPKAHKLLLVRMFMALGAPSPLLVDLMRRGKALIKPGSTTLD</sequence>
<evidence type="ECO:0000313" key="2">
    <source>
        <dbReference type="Proteomes" id="UP001057221"/>
    </source>
</evidence>
<gene>
    <name evidence="1" type="ORF">DOMOVOI_01830</name>
</gene>
<dbReference type="Proteomes" id="UP001057221">
    <property type="component" value="Segment"/>
</dbReference>
<accession>A0A9E7MRA5</accession>
<protein>
    <submittedName>
        <fullName evidence="1">Uncharacterized protein</fullName>
    </submittedName>
</protein>
<name>A0A9E7MRA5_9CAUD</name>